<dbReference type="Pfam" id="PF01510">
    <property type="entry name" value="Amidase_2"/>
    <property type="match status" value="1"/>
</dbReference>
<dbReference type="GO" id="GO:0009254">
    <property type="term" value="P:peptidoglycan turnover"/>
    <property type="evidence" value="ECO:0007669"/>
    <property type="project" value="TreeGrafter"/>
</dbReference>
<evidence type="ECO:0000256" key="1">
    <source>
        <dbReference type="ARBA" id="ARBA00001561"/>
    </source>
</evidence>
<accession>A0A2W7QE28</accession>
<dbReference type="EC" id="3.5.1.28" evidence="2"/>
<dbReference type="GO" id="GO:0019867">
    <property type="term" value="C:outer membrane"/>
    <property type="evidence" value="ECO:0007669"/>
    <property type="project" value="TreeGrafter"/>
</dbReference>
<organism evidence="6 7">
    <name type="scientific">Roseinatronobacter thiooxidans</name>
    <dbReference type="NCBI Taxonomy" id="121821"/>
    <lineage>
        <taxon>Bacteria</taxon>
        <taxon>Pseudomonadati</taxon>
        <taxon>Pseudomonadota</taxon>
        <taxon>Alphaproteobacteria</taxon>
        <taxon>Rhodobacterales</taxon>
        <taxon>Paracoccaceae</taxon>
        <taxon>Roseinatronobacter</taxon>
    </lineage>
</organism>
<dbReference type="InterPro" id="IPR051206">
    <property type="entry name" value="NAMLAA_amidase_2"/>
</dbReference>
<gene>
    <name evidence="6" type="ORF">LY56_00966</name>
</gene>
<dbReference type="Proteomes" id="UP000249364">
    <property type="component" value="Unassembled WGS sequence"/>
</dbReference>
<keyword evidence="7" id="KW-1185">Reference proteome</keyword>
<dbReference type="GO" id="GO:0071555">
    <property type="term" value="P:cell wall organization"/>
    <property type="evidence" value="ECO:0007669"/>
    <property type="project" value="UniProtKB-KW"/>
</dbReference>
<evidence type="ECO:0000259" key="5">
    <source>
        <dbReference type="SMART" id="SM00644"/>
    </source>
</evidence>
<dbReference type="Gene3D" id="3.40.80.10">
    <property type="entry name" value="Peptidoglycan recognition protein-like"/>
    <property type="match status" value="1"/>
</dbReference>
<name>A0A2W7QE28_9RHOB</name>
<dbReference type="SMART" id="SM00644">
    <property type="entry name" value="Ami_2"/>
    <property type="match status" value="1"/>
</dbReference>
<dbReference type="STRING" id="121821.GCA_001870675_02885"/>
<sequence>MRDSAAALARLCDPAAEVSAHYVISPSGRLWQLVRDEDRAWHAGAGAWCAISDINSHSIGIELVNTGDQPFPKPQMACLQALMSSLMARWRIAPQDVIAHSDMAPERKEDPGPRFDWRLLDRLSLALCPDGMGADVPLSASLDAIGYPQAEAEKRLQAFRFRFLPLSQGPENAADRRRADAVAAAFRAARTGTAGRRDS</sequence>
<dbReference type="RefSeq" id="WP_084386501.1">
    <property type="nucleotide sequence ID" value="NZ_MEHT01000045.1"/>
</dbReference>
<proteinExistence type="predicted"/>
<dbReference type="PANTHER" id="PTHR30417">
    <property type="entry name" value="N-ACETYLMURAMOYL-L-ALANINE AMIDASE AMID"/>
    <property type="match status" value="1"/>
</dbReference>
<dbReference type="GO" id="GO:0009253">
    <property type="term" value="P:peptidoglycan catabolic process"/>
    <property type="evidence" value="ECO:0007669"/>
    <property type="project" value="InterPro"/>
</dbReference>
<keyword evidence="4" id="KW-0961">Cell wall biogenesis/degradation</keyword>
<feature type="domain" description="N-acetylmuramoyl-L-alanine amidase" evidence="5">
    <location>
        <begin position="2"/>
        <end position="112"/>
    </location>
</feature>
<evidence type="ECO:0000256" key="2">
    <source>
        <dbReference type="ARBA" id="ARBA00011901"/>
    </source>
</evidence>
<dbReference type="CDD" id="cd06583">
    <property type="entry name" value="PGRP"/>
    <property type="match status" value="1"/>
</dbReference>
<evidence type="ECO:0000313" key="6">
    <source>
        <dbReference type="EMBL" id="PZX46758.1"/>
    </source>
</evidence>
<evidence type="ECO:0000256" key="4">
    <source>
        <dbReference type="ARBA" id="ARBA00023316"/>
    </source>
</evidence>
<dbReference type="InterPro" id="IPR036505">
    <property type="entry name" value="Amidase/PGRP_sf"/>
</dbReference>
<dbReference type="OrthoDB" id="9794842at2"/>
<dbReference type="PANTHER" id="PTHR30417:SF1">
    <property type="entry name" value="N-ACETYLMURAMOYL-L-ALANINE AMIDASE AMID"/>
    <property type="match status" value="1"/>
</dbReference>
<comment type="catalytic activity">
    <reaction evidence="1">
        <text>Hydrolyzes the link between N-acetylmuramoyl residues and L-amino acid residues in certain cell-wall glycopeptides.</text>
        <dbReference type="EC" id="3.5.1.28"/>
    </reaction>
</comment>
<evidence type="ECO:0000256" key="3">
    <source>
        <dbReference type="ARBA" id="ARBA00022801"/>
    </source>
</evidence>
<reference evidence="6 7" key="1">
    <citation type="submission" date="2018-06" db="EMBL/GenBank/DDBJ databases">
        <title>Genomic Encyclopedia of Archaeal and Bacterial Type Strains, Phase II (KMG-II): from individual species to whole genera.</title>
        <authorList>
            <person name="Goeker M."/>
        </authorList>
    </citation>
    <scope>NUCLEOTIDE SEQUENCE [LARGE SCALE GENOMIC DNA]</scope>
    <source>
        <strain evidence="6 7">DSM 13087</strain>
    </source>
</reference>
<dbReference type="AlphaFoldDB" id="A0A2W7QE28"/>
<dbReference type="InterPro" id="IPR002502">
    <property type="entry name" value="Amidase_domain"/>
</dbReference>
<comment type="caution">
    <text evidence="6">The sequence shown here is derived from an EMBL/GenBank/DDBJ whole genome shotgun (WGS) entry which is preliminary data.</text>
</comment>
<keyword evidence="3" id="KW-0378">Hydrolase</keyword>
<dbReference type="EMBL" id="QKZQ01000003">
    <property type="protein sequence ID" value="PZX46758.1"/>
    <property type="molecule type" value="Genomic_DNA"/>
</dbReference>
<protein>
    <recommendedName>
        <fullName evidence="2">N-acetylmuramoyl-L-alanine amidase</fullName>
        <ecNumber evidence="2">3.5.1.28</ecNumber>
    </recommendedName>
</protein>
<evidence type="ECO:0000313" key="7">
    <source>
        <dbReference type="Proteomes" id="UP000249364"/>
    </source>
</evidence>
<dbReference type="GO" id="GO:0008745">
    <property type="term" value="F:N-acetylmuramoyl-L-alanine amidase activity"/>
    <property type="evidence" value="ECO:0007669"/>
    <property type="project" value="UniProtKB-EC"/>
</dbReference>
<dbReference type="SUPFAM" id="SSF55846">
    <property type="entry name" value="N-acetylmuramoyl-L-alanine amidase-like"/>
    <property type="match status" value="1"/>
</dbReference>